<feature type="signal peptide" evidence="1">
    <location>
        <begin position="1"/>
        <end position="23"/>
    </location>
</feature>
<name>A0A0H2MSV6_9PROT</name>
<dbReference type="AlphaFoldDB" id="A0A0H2MSV6"/>
<gene>
    <name evidence="3" type="ORF">WH96_15195</name>
</gene>
<dbReference type="RefSeq" id="WP_047765071.1">
    <property type="nucleotide sequence ID" value="NZ_LAQL01000010.1"/>
</dbReference>
<feature type="domain" description="Solute-binding protein family 3/N-terminal" evidence="2">
    <location>
        <begin position="30"/>
        <end position="257"/>
    </location>
</feature>
<dbReference type="InterPro" id="IPR001638">
    <property type="entry name" value="Solute-binding_3/MltF_N"/>
</dbReference>
<dbReference type="Proteomes" id="UP000035444">
    <property type="component" value="Unassembled WGS sequence"/>
</dbReference>
<proteinExistence type="predicted"/>
<keyword evidence="4" id="KW-1185">Reference proteome</keyword>
<dbReference type="Gene3D" id="3.40.190.10">
    <property type="entry name" value="Periplasmic binding protein-like II"/>
    <property type="match status" value="2"/>
</dbReference>
<dbReference type="SUPFAM" id="SSF53850">
    <property type="entry name" value="Periplasmic binding protein-like II"/>
    <property type="match status" value="1"/>
</dbReference>
<dbReference type="SMART" id="SM00062">
    <property type="entry name" value="PBPb"/>
    <property type="match status" value="1"/>
</dbReference>
<feature type="chain" id="PRO_5002597402" description="Solute-binding protein family 3/N-terminal domain-containing protein" evidence="1">
    <location>
        <begin position="24"/>
        <end position="262"/>
    </location>
</feature>
<keyword evidence="1" id="KW-0732">Signal</keyword>
<protein>
    <recommendedName>
        <fullName evidence="2">Solute-binding protein family 3/N-terminal domain-containing protein</fullName>
    </recommendedName>
</protein>
<evidence type="ECO:0000256" key="1">
    <source>
        <dbReference type="SAM" id="SignalP"/>
    </source>
</evidence>
<organism evidence="3 4">
    <name type="scientific">Kiloniella spongiae</name>
    <dbReference type="NCBI Taxonomy" id="1489064"/>
    <lineage>
        <taxon>Bacteria</taxon>
        <taxon>Pseudomonadati</taxon>
        <taxon>Pseudomonadota</taxon>
        <taxon>Alphaproteobacteria</taxon>
        <taxon>Rhodospirillales</taxon>
        <taxon>Kiloniellaceae</taxon>
        <taxon>Kiloniella</taxon>
    </lineage>
</organism>
<comment type="caution">
    <text evidence="3">The sequence shown here is derived from an EMBL/GenBank/DDBJ whole genome shotgun (WGS) entry which is preliminary data.</text>
</comment>
<accession>A0A0H2MSV6</accession>
<dbReference type="STRING" id="1489064.WH96_15195"/>
<reference evidence="3 4" key="1">
    <citation type="submission" date="2015-03" db="EMBL/GenBank/DDBJ databases">
        <title>Genome Sequence of Kiloniella spongiae MEBiC09566, isolated from a marine sponge.</title>
        <authorList>
            <person name="Shao Z."/>
            <person name="Wang L."/>
            <person name="Li X."/>
        </authorList>
    </citation>
    <scope>NUCLEOTIDE SEQUENCE [LARGE SCALE GENOMIC DNA]</scope>
    <source>
        <strain evidence="3 4">MEBiC09566</strain>
    </source>
</reference>
<dbReference type="Pfam" id="PF00497">
    <property type="entry name" value="SBP_bac_3"/>
    <property type="match status" value="1"/>
</dbReference>
<evidence type="ECO:0000313" key="4">
    <source>
        <dbReference type="Proteomes" id="UP000035444"/>
    </source>
</evidence>
<evidence type="ECO:0000313" key="3">
    <source>
        <dbReference type="EMBL" id="KLN59740.1"/>
    </source>
</evidence>
<sequence>MARSFVLFILVWCFSGFSFSVQADEKKQRSFKIAYAESWAPISVGAADNVTGILPQLMESIIQERMGIPVEHHGFPWARAQQAVISGEVDAFITTPTAERLEFSHASQSVVFPLRFQPIVRKNSEEEFGFKSEIDITTTLKSKRYCDVLGNGWAKVFYRKKKLKYLVVPTLDVCLKHLAQGQIDIIIHAEPVATSFIEKLHLKKELKVLPIIMDSSPEFPLLVSKKSPFGQAFIDSFDQTLVHIKNEGLWERLITSPPSVTK</sequence>
<dbReference type="EMBL" id="LAQL01000010">
    <property type="protein sequence ID" value="KLN59740.1"/>
    <property type="molecule type" value="Genomic_DNA"/>
</dbReference>
<evidence type="ECO:0000259" key="2">
    <source>
        <dbReference type="SMART" id="SM00062"/>
    </source>
</evidence>